<keyword evidence="3" id="KW-1185">Reference proteome</keyword>
<reference evidence="2 3" key="1">
    <citation type="submission" date="2017-10" db="EMBL/GenBank/DDBJ databases">
        <title>Genome sequence of Caulobacter mirabilis FWC38.</title>
        <authorList>
            <person name="Fiebig A."/>
            <person name="Crosson S."/>
        </authorList>
    </citation>
    <scope>NUCLEOTIDE SEQUENCE [LARGE SCALE GENOMIC DNA]</scope>
    <source>
        <strain evidence="2 3">FWC 38</strain>
    </source>
</reference>
<accession>A0A2D2B3V7</accession>
<dbReference type="KEGG" id="cmb:CSW64_06810"/>
<dbReference type="Proteomes" id="UP000228945">
    <property type="component" value="Chromosome"/>
</dbReference>
<dbReference type="GO" id="GO:0003677">
    <property type="term" value="F:DNA binding"/>
    <property type="evidence" value="ECO:0007669"/>
    <property type="project" value="InterPro"/>
</dbReference>
<evidence type="ECO:0000313" key="3">
    <source>
        <dbReference type="Proteomes" id="UP000228945"/>
    </source>
</evidence>
<feature type="domain" description="Antitoxin Xre-like helix-turn-helix" evidence="1">
    <location>
        <begin position="10"/>
        <end position="73"/>
    </location>
</feature>
<dbReference type="OrthoDB" id="117888at2"/>
<dbReference type="Pfam" id="PF20432">
    <property type="entry name" value="Xre-like-HTH"/>
    <property type="match status" value="1"/>
</dbReference>
<name>A0A2D2B3V7_9CAUL</name>
<proteinExistence type="predicted"/>
<evidence type="ECO:0000313" key="2">
    <source>
        <dbReference type="EMBL" id="ATQ44908.1"/>
    </source>
</evidence>
<dbReference type="InterPro" id="IPR046847">
    <property type="entry name" value="Xre-like_HTH"/>
</dbReference>
<dbReference type="EMBL" id="CP024201">
    <property type="protein sequence ID" value="ATQ44908.1"/>
    <property type="molecule type" value="Genomic_DNA"/>
</dbReference>
<gene>
    <name evidence="2" type="ORF">CSW64_06810</name>
</gene>
<organism evidence="2 3">
    <name type="scientific">Caulobacter mirabilis</name>
    <dbReference type="NCBI Taxonomy" id="69666"/>
    <lineage>
        <taxon>Bacteria</taxon>
        <taxon>Pseudomonadati</taxon>
        <taxon>Pseudomonadota</taxon>
        <taxon>Alphaproteobacteria</taxon>
        <taxon>Caulobacterales</taxon>
        <taxon>Caulobacteraceae</taxon>
        <taxon>Caulobacter</taxon>
    </lineage>
</organism>
<protein>
    <submittedName>
        <fullName evidence="2">DUF2384 domain-containing protein</fullName>
    </submittedName>
</protein>
<dbReference type="AlphaFoldDB" id="A0A2D2B3V7"/>
<evidence type="ECO:0000259" key="1">
    <source>
        <dbReference type="Pfam" id="PF20432"/>
    </source>
</evidence>
<sequence length="131" mass="14634">MELQTFSNEADRQRLSAAAIKAFRSMARIWDLSNAEAASLLGVSSSTWDRIKASRWDGALGQDQLTRVSALVGVYKGLHLLFADDMADRWPRLQNRGPIFERATPIEAMIEGGIPRMLEVRRYVDAVRGGL</sequence>